<keyword evidence="2" id="KW-0680">Restriction system</keyword>
<dbReference type="InterPro" id="IPR044946">
    <property type="entry name" value="Restrct_endonuc_typeI_TRD_sf"/>
</dbReference>
<dbReference type="GO" id="GO:0016787">
    <property type="term" value="F:hydrolase activity"/>
    <property type="evidence" value="ECO:0007669"/>
    <property type="project" value="UniProtKB-KW"/>
</dbReference>
<accession>A0AAU7NME7</accession>
<evidence type="ECO:0000259" key="4">
    <source>
        <dbReference type="Pfam" id="PF01420"/>
    </source>
</evidence>
<dbReference type="Gene3D" id="1.10.287.1120">
    <property type="entry name" value="Bipartite methylase S protein"/>
    <property type="match status" value="1"/>
</dbReference>
<dbReference type="GO" id="GO:0004519">
    <property type="term" value="F:endonuclease activity"/>
    <property type="evidence" value="ECO:0007669"/>
    <property type="project" value="UniProtKB-KW"/>
</dbReference>
<keyword evidence="3" id="KW-0238">DNA-binding</keyword>
<dbReference type="EMBL" id="CP157400">
    <property type="protein sequence ID" value="XBS08847.1"/>
    <property type="molecule type" value="Genomic_DNA"/>
</dbReference>
<dbReference type="RefSeq" id="WP_029257769.1">
    <property type="nucleotide sequence ID" value="NZ_CP157400.1"/>
</dbReference>
<organism evidence="5">
    <name type="scientific">Pediococcus pentosaceus CGMCC 7049</name>
    <dbReference type="NCBI Taxonomy" id="1460385"/>
    <lineage>
        <taxon>Bacteria</taxon>
        <taxon>Bacillati</taxon>
        <taxon>Bacillota</taxon>
        <taxon>Bacilli</taxon>
        <taxon>Lactobacillales</taxon>
        <taxon>Lactobacillaceae</taxon>
        <taxon>Pediococcus</taxon>
    </lineage>
</organism>
<gene>
    <name evidence="5" type="ORF">BB06_02490</name>
</gene>
<dbReference type="GO" id="GO:0003677">
    <property type="term" value="F:DNA binding"/>
    <property type="evidence" value="ECO:0007669"/>
    <property type="project" value="UniProtKB-KW"/>
</dbReference>
<reference evidence="5" key="1">
    <citation type="submission" date="2014-02" db="EMBL/GenBank/DDBJ databases">
        <authorList>
            <person name="Zhao D."/>
            <person name="Dong X."/>
            <person name="Li Y."/>
            <person name="Lv L."/>
            <person name="Zhao D."/>
            <person name="Gao Y."/>
            <person name="Wang Y."/>
            <person name="Li Y."/>
        </authorList>
    </citation>
    <scope>NUCLEOTIDE SEQUENCE</scope>
    <source>
        <strain evidence="5">CGMCC 7049</strain>
    </source>
</reference>
<dbReference type="GO" id="GO:0009307">
    <property type="term" value="P:DNA restriction-modification system"/>
    <property type="evidence" value="ECO:0007669"/>
    <property type="project" value="UniProtKB-KW"/>
</dbReference>
<dbReference type="Pfam" id="PF01420">
    <property type="entry name" value="Methylase_S"/>
    <property type="match status" value="2"/>
</dbReference>
<protein>
    <submittedName>
        <fullName evidence="5">Restriction endonuclease subunit S</fullName>
        <ecNumber evidence="5">3.1.21.-</ecNumber>
    </submittedName>
</protein>
<keyword evidence="5" id="KW-0378">Hydrolase</keyword>
<feature type="domain" description="Type I restriction modification DNA specificity" evidence="4">
    <location>
        <begin position="199"/>
        <end position="348"/>
    </location>
</feature>
<dbReference type="PANTHER" id="PTHR30408:SF12">
    <property type="entry name" value="TYPE I RESTRICTION ENZYME MJAVIII SPECIFICITY SUBUNIT"/>
    <property type="match status" value="1"/>
</dbReference>
<dbReference type="SUPFAM" id="SSF116734">
    <property type="entry name" value="DNA methylase specificity domain"/>
    <property type="match status" value="2"/>
</dbReference>
<feature type="domain" description="Type I restriction modification DNA specificity" evidence="4">
    <location>
        <begin position="20"/>
        <end position="170"/>
    </location>
</feature>
<evidence type="ECO:0000256" key="3">
    <source>
        <dbReference type="ARBA" id="ARBA00023125"/>
    </source>
</evidence>
<reference evidence="5" key="2">
    <citation type="submission" date="2024-05" db="EMBL/GenBank/DDBJ databases">
        <authorList>
            <person name="Chen H."/>
        </authorList>
    </citation>
    <scope>NUCLEOTIDE SEQUENCE</scope>
    <source>
        <strain evidence="5">CGMCC 7049</strain>
    </source>
</reference>
<dbReference type="PANTHER" id="PTHR30408">
    <property type="entry name" value="TYPE-1 RESTRICTION ENZYME ECOKI SPECIFICITY PROTEIN"/>
    <property type="match status" value="1"/>
</dbReference>
<sequence length="369" mass="42711">MQDKVQKMSPEIRFKGYTDAWVLRKLGDIINVNSGRDYKHLNKGDIPVYGTGGYMLSVDKFLSDKNAVGIGRKGTINKPYVLYAPFWTVDTLFYTIPKTENDLFFISDIFQKINWLSKAESTGVPSLSKKTINNIKVYVPTFKEQQAIGLLLKKIDDLIALQQRKIDTLKLLKKALLQQMFPENGKDIPRVKFNRFSGKWEQRKLGEITNIKTGASDLQDAVEGGLYPFFVRSENVKRSMRYIFDGEAILIPGEGKIGEIYHYINGKFDYHQRVYKISDFKKEQIDGKYILFYMKRNFKKHALRSSVKATVDSLRLPTLNNFPIIVPIYDEQKEISSIFSNLEDNILIFEMKLRSVHLVKKSLLQKMFI</sequence>
<evidence type="ECO:0000256" key="2">
    <source>
        <dbReference type="ARBA" id="ARBA00022747"/>
    </source>
</evidence>
<evidence type="ECO:0000256" key="1">
    <source>
        <dbReference type="ARBA" id="ARBA00010923"/>
    </source>
</evidence>
<dbReference type="CDD" id="cd17288">
    <property type="entry name" value="RMtype1_S_LlaAI06ORF1089P_TRD1-CR1_like"/>
    <property type="match status" value="1"/>
</dbReference>
<keyword evidence="5" id="KW-0255">Endonuclease</keyword>
<dbReference type="InterPro" id="IPR052021">
    <property type="entry name" value="Type-I_RS_S_subunit"/>
</dbReference>
<dbReference type="REBASE" id="838154">
    <property type="entry name" value="S1.Ppe7049ORF2485P"/>
</dbReference>
<dbReference type="EC" id="3.1.21.-" evidence="5"/>
<evidence type="ECO:0000313" key="5">
    <source>
        <dbReference type="EMBL" id="XBS08847.1"/>
    </source>
</evidence>
<proteinExistence type="inferred from homology"/>
<dbReference type="InterPro" id="IPR000055">
    <property type="entry name" value="Restrct_endonuc_typeI_TRD"/>
</dbReference>
<keyword evidence="5" id="KW-0540">Nuclease</keyword>
<dbReference type="Gene3D" id="3.90.220.20">
    <property type="entry name" value="DNA methylase specificity domains"/>
    <property type="match status" value="2"/>
</dbReference>
<dbReference type="AlphaFoldDB" id="A0AAU7NME7"/>
<comment type="similarity">
    <text evidence="1">Belongs to the type-I restriction system S methylase family.</text>
</comment>
<name>A0AAU7NME7_PEDPE</name>